<dbReference type="Proteomes" id="UP000031668">
    <property type="component" value="Unassembled WGS sequence"/>
</dbReference>
<gene>
    <name evidence="12" type="ORF">RF11_14058</name>
</gene>
<dbReference type="InterPro" id="IPR004516">
    <property type="entry name" value="HisRS/HisZ"/>
</dbReference>
<reference evidence="12 13" key="1">
    <citation type="journal article" date="2014" name="Genome Biol. Evol.">
        <title>The genome of the myxosporean Thelohanellus kitauei shows adaptations to nutrient acquisition within its fish host.</title>
        <authorList>
            <person name="Yang Y."/>
            <person name="Xiong J."/>
            <person name="Zhou Z."/>
            <person name="Huo F."/>
            <person name="Miao W."/>
            <person name="Ran C."/>
            <person name="Liu Y."/>
            <person name="Zhang J."/>
            <person name="Feng J."/>
            <person name="Wang M."/>
            <person name="Wang M."/>
            <person name="Wang L."/>
            <person name="Yao B."/>
        </authorList>
    </citation>
    <scope>NUCLEOTIDE SEQUENCE [LARGE SCALE GENOMIC DNA]</scope>
    <source>
        <strain evidence="12">Wuqing</strain>
    </source>
</reference>
<dbReference type="InterPro" id="IPR004154">
    <property type="entry name" value="Anticodon-bd"/>
</dbReference>
<keyword evidence="8" id="KW-0030">Aminoacyl-tRNA synthetase</keyword>
<dbReference type="CDD" id="cd00859">
    <property type="entry name" value="HisRS_anticodon"/>
    <property type="match status" value="1"/>
</dbReference>
<dbReference type="EMBL" id="JWZT01000702">
    <property type="protein sequence ID" value="KII73707.1"/>
    <property type="molecule type" value="Genomic_DNA"/>
</dbReference>
<dbReference type="Gene3D" id="3.30.930.10">
    <property type="entry name" value="Bira Bifunctional Protein, Domain 2"/>
    <property type="match status" value="1"/>
</dbReference>
<dbReference type="InterPro" id="IPR033656">
    <property type="entry name" value="HisRS_anticodon"/>
</dbReference>
<evidence type="ECO:0000313" key="13">
    <source>
        <dbReference type="Proteomes" id="UP000031668"/>
    </source>
</evidence>
<feature type="binding site" evidence="10">
    <location>
        <begin position="145"/>
        <end position="147"/>
    </location>
    <ligand>
        <name>L-histidine</name>
        <dbReference type="ChEBI" id="CHEBI:57595"/>
    </ligand>
</feature>
<dbReference type="GO" id="GO:0004821">
    <property type="term" value="F:histidine-tRNA ligase activity"/>
    <property type="evidence" value="ECO:0007669"/>
    <property type="project" value="UniProtKB-EC"/>
</dbReference>
<evidence type="ECO:0000259" key="11">
    <source>
        <dbReference type="PROSITE" id="PS50862"/>
    </source>
</evidence>
<comment type="catalytic activity">
    <reaction evidence="9">
        <text>tRNA(His) + L-histidine + ATP = L-histidyl-tRNA(His) + AMP + diphosphate + H(+)</text>
        <dbReference type="Rhea" id="RHEA:17313"/>
        <dbReference type="Rhea" id="RHEA-COMP:9665"/>
        <dbReference type="Rhea" id="RHEA-COMP:9689"/>
        <dbReference type="ChEBI" id="CHEBI:15378"/>
        <dbReference type="ChEBI" id="CHEBI:30616"/>
        <dbReference type="ChEBI" id="CHEBI:33019"/>
        <dbReference type="ChEBI" id="CHEBI:57595"/>
        <dbReference type="ChEBI" id="CHEBI:78442"/>
        <dbReference type="ChEBI" id="CHEBI:78527"/>
        <dbReference type="ChEBI" id="CHEBI:456215"/>
        <dbReference type="EC" id="6.1.1.21"/>
    </reaction>
</comment>
<organism evidence="12 13">
    <name type="scientific">Thelohanellus kitauei</name>
    <name type="common">Myxosporean</name>
    <dbReference type="NCBI Taxonomy" id="669202"/>
    <lineage>
        <taxon>Eukaryota</taxon>
        <taxon>Metazoa</taxon>
        <taxon>Cnidaria</taxon>
        <taxon>Myxozoa</taxon>
        <taxon>Myxosporea</taxon>
        <taxon>Bivalvulida</taxon>
        <taxon>Platysporina</taxon>
        <taxon>Myxobolidae</taxon>
        <taxon>Thelohanellus</taxon>
    </lineage>
</organism>
<feature type="domain" description="Aminoacyl-transfer RNA synthetases class-II family profile" evidence="11">
    <location>
        <begin position="87"/>
        <end position="419"/>
    </location>
</feature>
<dbReference type="InterPro" id="IPR006195">
    <property type="entry name" value="aa-tRNA-synth_II"/>
</dbReference>
<dbReference type="InterPro" id="IPR045864">
    <property type="entry name" value="aa-tRNA-synth_II/BPL/LPL"/>
</dbReference>
<dbReference type="NCBIfam" id="TIGR00442">
    <property type="entry name" value="hisS"/>
    <property type="match status" value="1"/>
</dbReference>
<evidence type="ECO:0000256" key="2">
    <source>
        <dbReference type="ARBA" id="ARBA00012815"/>
    </source>
</evidence>
<dbReference type="GO" id="GO:0005829">
    <property type="term" value="C:cytosol"/>
    <property type="evidence" value="ECO:0007669"/>
    <property type="project" value="TreeGrafter"/>
</dbReference>
<feature type="binding site" evidence="10">
    <location>
        <begin position="342"/>
        <end position="343"/>
    </location>
    <ligand>
        <name>L-histidine</name>
        <dbReference type="ChEBI" id="CHEBI:57595"/>
    </ligand>
</feature>
<keyword evidence="5" id="KW-0547">Nucleotide-binding</keyword>
<dbReference type="Gene3D" id="3.40.50.800">
    <property type="entry name" value="Anticodon-binding domain"/>
    <property type="match status" value="1"/>
</dbReference>
<dbReference type="FunFam" id="3.30.930.10:FF:000061">
    <property type="entry name" value="Histidine--tRNA ligase, cytoplasmic"/>
    <property type="match status" value="1"/>
</dbReference>
<comment type="caution">
    <text evidence="12">The sequence shown here is derived from an EMBL/GenBank/DDBJ whole genome shotgun (WGS) entry which is preliminary data.</text>
</comment>
<dbReference type="PANTHER" id="PTHR11476">
    <property type="entry name" value="HISTIDYL-TRNA SYNTHETASE"/>
    <property type="match status" value="1"/>
</dbReference>
<dbReference type="FunFam" id="3.40.50.800:FF:000012">
    <property type="entry name" value="Histidine--tRNA ligase, cytoplasmic"/>
    <property type="match status" value="1"/>
</dbReference>
<dbReference type="HAMAP" id="MF_00127">
    <property type="entry name" value="His_tRNA_synth"/>
    <property type="match status" value="1"/>
</dbReference>
<evidence type="ECO:0000256" key="1">
    <source>
        <dbReference type="ARBA" id="ARBA00008226"/>
    </source>
</evidence>
<dbReference type="AlphaFoldDB" id="A0A0C2NI73"/>
<dbReference type="OrthoDB" id="1906957at2759"/>
<keyword evidence="4 12" id="KW-0436">Ligase</keyword>
<keyword evidence="13" id="KW-1185">Reference proteome</keyword>
<dbReference type="GO" id="GO:0005524">
    <property type="term" value="F:ATP binding"/>
    <property type="evidence" value="ECO:0007669"/>
    <property type="project" value="UniProtKB-KW"/>
</dbReference>
<dbReference type="EC" id="6.1.1.21" evidence="2"/>
<dbReference type="GO" id="GO:0032543">
    <property type="term" value="P:mitochondrial translation"/>
    <property type="evidence" value="ECO:0007669"/>
    <property type="project" value="TreeGrafter"/>
</dbReference>
<dbReference type="OMA" id="CGGGNFK"/>
<feature type="binding site" evidence="10">
    <location>
        <position position="188"/>
    </location>
    <ligand>
        <name>L-histidine</name>
        <dbReference type="ChEBI" id="CHEBI:57595"/>
    </ligand>
</feature>
<keyword evidence="7" id="KW-0648">Protein biosynthesis</keyword>
<comment type="similarity">
    <text evidence="1">Belongs to the class-II aminoacyl-tRNA synthetase family.</text>
</comment>
<dbReference type="PIRSF" id="PIRSF001549">
    <property type="entry name" value="His-tRNA_synth"/>
    <property type="match status" value="1"/>
</dbReference>
<feature type="binding site" evidence="10">
    <location>
        <position position="338"/>
    </location>
    <ligand>
        <name>L-histidine</name>
        <dbReference type="ChEBI" id="CHEBI:57595"/>
    </ligand>
</feature>
<sequence length="508" mass="58115">MPKKIDRSVSQICGEDMAIQLISLRYKSNSSNHLNSRFPNTVETNMLIAKVYDKLTRFHTTFRSYQMSSSVKVPKGTRDSTPSQTALRNYLFKVIVDTFKKHGAVEIDTPVFELKQTLTDKYGDDSKLIYDLADQGGELLSLRYDLTVPLARYVAMNKIDNIKRFHIAKVYRRDNPSMSRGRFREFYQCDFDICGSYDVPLPDVECCKVVCEIFNKLNIGEFRARINHRKVLNAMMEASGVPDTLHRTCASSIDKMDKTDWLEIRNELISKSIEPESVDQLERFVNFRGGPELVDRLLTTYSDSKLFKEGLLELKSFFEYAKALNILHLIEFDLSLARGLDYYTGMIFEFVMTENGSVGSVAGGGRYDNLIGVFMKKNQIVPAVGISVGVERIMAILEQRLTDDKRPRTKDSDVLVVSPSPNLLNDKLSIATRLWDAEISAEIQYKKKENLLRCFQYCESNHIPFVVIVGDEELKERNVIIKTMSTRDQVVVKIDELVSELKKLIDSK</sequence>
<accession>A0A0C2NI73</accession>
<evidence type="ECO:0000256" key="4">
    <source>
        <dbReference type="ARBA" id="ARBA00022598"/>
    </source>
</evidence>
<protein>
    <recommendedName>
        <fullName evidence="3">Histidine--tRNA ligase, cytoplasmic</fullName>
        <ecNumber evidence="2">6.1.1.21</ecNumber>
    </recommendedName>
</protein>
<evidence type="ECO:0000256" key="7">
    <source>
        <dbReference type="ARBA" id="ARBA00022917"/>
    </source>
</evidence>
<dbReference type="PANTHER" id="PTHR11476:SF7">
    <property type="entry name" value="HISTIDINE--TRNA LIGASE"/>
    <property type="match status" value="1"/>
</dbReference>
<dbReference type="Pfam" id="PF13393">
    <property type="entry name" value="tRNA-synt_His"/>
    <property type="match status" value="1"/>
</dbReference>
<feature type="binding site" evidence="10">
    <location>
        <position position="192"/>
    </location>
    <ligand>
        <name>L-histidine</name>
        <dbReference type="ChEBI" id="CHEBI:57595"/>
    </ligand>
</feature>
<evidence type="ECO:0000313" key="12">
    <source>
        <dbReference type="EMBL" id="KII73707.1"/>
    </source>
</evidence>
<evidence type="ECO:0000256" key="8">
    <source>
        <dbReference type="ARBA" id="ARBA00023146"/>
    </source>
</evidence>
<dbReference type="InterPro" id="IPR036621">
    <property type="entry name" value="Anticodon-bd_dom_sf"/>
</dbReference>
<name>A0A0C2NI73_THEKT</name>
<dbReference type="InterPro" id="IPR015807">
    <property type="entry name" value="His-tRNA-ligase"/>
</dbReference>
<dbReference type="GO" id="GO:0003723">
    <property type="term" value="F:RNA binding"/>
    <property type="evidence" value="ECO:0007669"/>
    <property type="project" value="TreeGrafter"/>
</dbReference>
<dbReference type="CDD" id="cd00773">
    <property type="entry name" value="HisRS-like_core"/>
    <property type="match status" value="1"/>
</dbReference>
<evidence type="ECO:0000256" key="6">
    <source>
        <dbReference type="ARBA" id="ARBA00022840"/>
    </source>
</evidence>
<evidence type="ECO:0000256" key="3">
    <source>
        <dbReference type="ARBA" id="ARBA00015302"/>
    </source>
</evidence>
<dbReference type="PROSITE" id="PS50862">
    <property type="entry name" value="AA_TRNA_LIGASE_II"/>
    <property type="match status" value="1"/>
</dbReference>
<keyword evidence="6" id="KW-0067">ATP-binding</keyword>
<dbReference type="SUPFAM" id="SSF52954">
    <property type="entry name" value="Class II aaRS ABD-related"/>
    <property type="match status" value="1"/>
</dbReference>
<dbReference type="SUPFAM" id="SSF55681">
    <property type="entry name" value="Class II aaRS and biotin synthetases"/>
    <property type="match status" value="1"/>
</dbReference>
<dbReference type="GO" id="GO:0006427">
    <property type="term" value="P:histidyl-tRNA aminoacylation"/>
    <property type="evidence" value="ECO:0007669"/>
    <property type="project" value="InterPro"/>
</dbReference>
<feature type="binding site" evidence="10">
    <location>
        <position position="172"/>
    </location>
    <ligand>
        <name>L-histidine</name>
        <dbReference type="ChEBI" id="CHEBI:57595"/>
    </ligand>
</feature>
<evidence type="ECO:0000256" key="5">
    <source>
        <dbReference type="ARBA" id="ARBA00022741"/>
    </source>
</evidence>
<dbReference type="InterPro" id="IPR041715">
    <property type="entry name" value="HisRS-like_core"/>
</dbReference>
<proteinExistence type="inferred from homology"/>
<evidence type="ECO:0000256" key="10">
    <source>
        <dbReference type="PIRSR" id="PIRSR001549-1"/>
    </source>
</evidence>
<dbReference type="Pfam" id="PF03129">
    <property type="entry name" value="HGTP_anticodon"/>
    <property type="match status" value="1"/>
</dbReference>
<evidence type="ECO:0000256" key="9">
    <source>
        <dbReference type="ARBA" id="ARBA00047639"/>
    </source>
</evidence>
<dbReference type="GO" id="GO:0005739">
    <property type="term" value="C:mitochondrion"/>
    <property type="evidence" value="ECO:0007669"/>
    <property type="project" value="TreeGrafter"/>
</dbReference>